<dbReference type="Pfam" id="PF05685">
    <property type="entry name" value="Uma2"/>
    <property type="match status" value="1"/>
</dbReference>
<dbReference type="CDD" id="cd06260">
    <property type="entry name" value="DUF820-like"/>
    <property type="match status" value="1"/>
</dbReference>
<evidence type="ECO:0000313" key="2">
    <source>
        <dbReference type="EMBL" id="QRR03316.1"/>
    </source>
</evidence>
<sequence length="198" mass="22906">METNTYTVPEYLELEEQSEIRHEYYDGEIFAMAGTTLRHNEIIDNVRTLLRAVFKPKGCKIFAEGVKVECIRNFSYCYPDAMVTCSAEDFASTYIVRNPSILVEVLSKSSAGYDQVFKLKLYKQIASLQYYLLVSQNECYVQLYTRSNQGDVWTYQTFAQLTDEVPFEKFGFSMSVAAIYEDITFLPEEAEPMPPEER</sequence>
<keyword evidence="2" id="KW-0378">Hydrolase</keyword>
<dbReference type="InterPro" id="IPR012296">
    <property type="entry name" value="Nuclease_put_TT1808"/>
</dbReference>
<organism evidence="2 3">
    <name type="scientific">Dyadobacter sandarakinus</name>
    <dbReference type="NCBI Taxonomy" id="2747268"/>
    <lineage>
        <taxon>Bacteria</taxon>
        <taxon>Pseudomonadati</taxon>
        <taxon>Bacteroidota</taxon>
        <taxon>Cytophagia</taxon>
        <taxon>Cytophagales</taxon>
        <taxon>Spirosomataceae</taxon>
        <taxon>Dyadobacter</taxon>
    </lineage>
</organism>
<feature type="domain" description="Putative restriction endonuclease" evidence="1">
    <location>
        <begin position="9"/>
        <end position="175"/>
    </location>
</feature>
<dbReference type="EMBL" id="CP056775">
    <property type="protein sequence ID" value="QRR03316.1"/>
    <property type="molecule type" value="Genomic_DNA"/>
</dbReference>
<dbReference type="InterPro" id="IPR011335">
    <property type="entry name" value="Restrct_endonuc-II-like"/>
</dbReference>
<dbReference type="Proteomes" id="UP000612680">
    <property type="component" value="Chromosome"/>
</dbReference>
<accession>A0ABX7IB29</accession>
<dbReference type="RefSeq" id="WP_204659138.1">
    <property type="nucleotide sequence ID" value="NZ_CP056775.1"/>
</dbReference>
<gene>
    <name evidence="2" type="ORF">HWI92_21545</name>
</gene>
<dbReference type="PANTHER" id="PTHR36558">
    <property type="entry name" value="GLR1098 PROTEIN"/>
    <property type="match status" value="1"/>
</dbReference>
<dbReference type="SUPFAM" id="SSF52980">
    <property type="entry name" value="Restriction endonuclease-like"/>
    <property type="match status" value="1"/>
</dbReference>
<keyword evidence="3" id="KW-1185">Reference proteome</keyword>
<dbReference type="GO" id="GO:0004519">
    <property type="term" value="F:endonuclease activity"/>
    <property type="evidence" value="ECO:0007669"/>
    <property type="project" value="UniProtKB-KW"/>
</dbReference>
<dbReference type="InterPro" id="IPR008538">
    <property type="entry name" value="Uma2"/>
</dbReference>
<reference evidence="2 3" key="1">
    <citation type="submission" date="2020-06" db="EMBL/GenBank/DDBJ databases">
        <title>Dyadobacter sandarakinus sp. nov., isolated from the soil of the Arctic Yellow River Station.</title>
        <authorList>
            <person name="Zhang Y."/>
            <person name="Peng F."/>
        </authorList>
    </citation>
    <scope>NUCLEOTIDE SEQUENCE [LARGE SCALE GENOMIC DNA]</scope>
    <source>
        <strain evidence="2 3">Q3-56</strain>
    </source>
</reference>
<proteinExistence type="predicted"/>
<evidence type="ECO:0000259" key="1">
    <source>
        <dbReference type="Pfam" id="PF05685"/>
    </source>
</evidence>
<dbReference type="PANTHER" id="PTHR36558:SF1">
    <property type="entry name" value="RESTRICTION ENDONUCLEASE DOMAIN-CONTAINING PROTEIN-RELATED"/>
    <property type="match status" value="1"/>
</dbReference>
<protein>
    <submittedName>
        <fullName evidence="2">Uma2 family endonuclease</fullName>
    </submittedName>
</protein>
<keyword evidence="2" id="KW-0540">Nuclease</keyword>
<keyword evidence="2" id="KW-0255">Endonuclease</keyword>
<evidence type="ECO:0000313" key="3">
    <source>
        <dbReference type="Proteomes" id="UP000612680"/>
    </source>
</evidence>
<name>A0ABX7IB29_9BACT</name>
<dbReference type="Gene3D" id="3.90.1570.10">
    <property type="entry name" value="tt1808, chain A"/>
    <property type="match status" value="1"/>
</dbReference>